<dbReference type="Pfam" id="PF04909">
    <property type="entry name" value="Amidohydro_2"/>
    <property type="match status" value="1"/>
</dbReference>
<evidence type="ECO:0000313" key="3">
    <source>
        <dbReference type="EMBL" id="HIX68562.1"/>
    </source>
</evidence>
<dbReference type="Gene3D" id="3.20.20.140">
    <property type="entry name" value="Metal-dependent hydrolases"/>
    <property type="match status" value="1"/>
</dbReference>
<dbReference type="Proteomes" id="UP000886721">
    <property type="component" value="Unassembled WGS sequence"/>
</dbReference>
<name>A0A9D2BAS1_9FIRM</name>
<dbReference type="EMBL" id="DXEM01000032">
    <property type="protein sequence ID" value="HIX68562.1"/>
    <property type="molecule type" value="Genomic_DNA"/>
</dbReference>
<reference evidence="3" key="1">
    <citation type="journal article" date="2021" name="PeerJ">
        <title>Extensive microbial diversity within the chicken gut microbiome revealed by metagenomics and culture.</title>
        <authorList>
            <person name="Gilroy R."/>
            <person name="Ravi A."/>
            <person name="Getino M."/>
            <person name="Pursley I."/>
            <person name="Horton D.L."/>
            <person name="Alikhan N.F."/>
            <person name="Baker D."/>
            <person name="Gharbi K."/>
            <person name="Hall N."/>
            <person name="Watson M."/>
            <person name="Adriaenssens E.M."/>
            <person name="Foster-Nyarko E."/>
            <person name="Jarju S."/>
            <person name="Secka A."/>
            <person name="Antonio M."/>
            <person name="Oren A."/>
            <person name="Chaudhuri R.R."/>
            <person name="La Ragione R."/>
            <person name="Hildebrand F."/>
            <person name="Pallen M.J."/>
        </authorList>
    </citation>
    <scope>NUCLEOTIDE SEQUENCE</scope>
    <source>
        <strain evidence="3">CHK191-13928</strain>
    </source>
</reference>
<feature type="domain" description="Amidohydrolase-related" evidence="2">
    <location>
        <begin position="3"/>
        <end position="241"/>
    </location>
</feature>
<organism evidence="3 4">
    <name type="scientific">Candidatus Anaerostipes excrementavium</name>
    <dbReference type="NCBI Taxonomy" id="2838463"/>
    <lineage>
        <taxon>Bacteria</taxon>
        <taxon>Bacillati</taxon>
        <taxon>Bacillota</taxon>
        <taxon>Clostridia</taxon>
        <taxon>Lachnospirales</taxon>
        <taxon>Lachnospiraceae</taxon>
        <taxon>Anaerostipes</taxon>
    </lineage>
</organism>
<evidence type="ECO:0000259" key="2">
    <source>
        <dbReference type="Pfam" id="PF04909"/>
    </source>
</evidence>
<dbReference type="GO" id="GO:0016787">
    <property type="term" value="F:hydrolase activity"/>
    <property type="evidence" value="ECO:0007669"/>
    <property type="project" value="InterPro"/>
</dbReference>
<keyword evidence="1" id="KW-0456">Lyase</keyword>
<dbReference type="InterPro" id="IPR032465">
    <property type="entry name" value="ACMSD"/>
</dbReference>
<dbReference type="GO" id="GO:0016831">
    <property type="term" value="F:carboxy-lyase activity"/>
    <property type="evidence" value="ECO:0007669"/>
    <property type="project" value="InterPro"/>
</dbReference>
<gene>
    <name evidence="3" type="ORF">H9735_10650</name>
</gene>
<accession>A0A9D2BAS1</accession>
<protein>
    <submittedName>
        <fullName evidence="3">Amidohydrolase family protein</fullName>
    </submittedName>
</protein>
<proteinExistence type="predicted"/>
<comment type="caution">
    <text evidence="3">The sequence shown here is derived from an EMBL/GenBank/DDBJ whole genome shotgun (WGS) entry which is preliminary data.</text>
</comment>
<evidence type="ECO:0000313" key="4">
    <source>
        <dbReference type="Proteomes" id="UP000886721"/>
    </source>
</evidence>
<dbReference type="InterPro" id="IPR006680">
    <property type="entry name" value="Amidohydro-rel"/>
</dbReference>
<reference evidence="3" key="2">
    <citation type="submission" date="2021-04" db="EMBL/GenBank/DDBJ databases">
        <authorList>
            <person name="Gilroy R."/>
        </authorList>
    </citation>
    <scope>NUCLEOTIDE SEQUENCE</scope>
    <source>
        <strain evidence="3">CHK191-13928</strain>
    </source>
</reference>
<evidence type="ECO:0000256" key="1">
    <source>
        <dbReference type="ARBA" id="ARBA00023239"/>
    </source>
</evidence>
<dbReference type="InterPro" id="IPR032466">
    <property type="entry name" value="Metal_Hydrolase"/>
</dbReference>
<sequence>MRIDAHVHIAVKEGENPMARPENVIRSMDENGIDKIVCFTFGTGLDDQKRLAEAVAPYRDRMIPLAYVGPREKDCDEQLLYCLDELDFQGVKLHPYVSNFCVADVVMLRPIFEILEERKSYAVIHCASEDFRNHPSMFERLGNCFPHVLIQMAHMGEVMSTKYAVDVAKRVPNIYLDTAICSYVAVNRALANCPEKVFMGCDFPFYKFEMEIHKQLLVAKDTGKKQEIENIMGGNFTRIFDIDENNCIRHRLYQST</sequence>
<dbReference type="AlphaFoldDB" id="A0A9D2BAS1"/>
<dbReference type="SUPFAM" id="SSF51556">
    <property type="entry name" value="Metallo-dependent hydrolases"/>
    <property type="match status" value="1"/>
</dbReference>
<dbReference type="PANTHER" id="PTHR21240">
    <property type="entry name" value="2-AMINO-3-CARBOXYLMUCONATE-6-SEMIALDEHYDE DECARBOXYLASE"/>
    <property type="match status" value="1"/>
</dbReference>